<dbReference type="EMBL" id="CP030750">
    <property type="protein sequence ID" value="AXA24617.1"/>
    <property type="molecule type" value="Genomic_DNA"/>
</dbReference>
<name>A0AAD0L7Y8_PSEPU</name>
<feature type="domain" description="VOC" evidence="1">
    <location>
        <begin position="9"/>
        <end position="135"/>
    </location>
</feature>
<dbReference type="InterPro" id="IPR004360">
    <property type="entry name" value="Glyas_Fos-R_dOase_dom"/>
</dbReference>
<evidence type="ECO:0000259" key="1">
    <source>
        <dbReference type="PROSITE" id="PS51819"/>
    </source>
</evidence>
<gene>
    <name evidence="2" type="ORF">C1S65_11025</name>
</gene>
<dbReference type="CDD" id="cd07246">
    <property type="entry name" value="VOC_like"/>
    <property type="match status" value="1"/>
</dbReference>
<dbReference type="Gene3D" id="3.30.720.110">
    <property type="match status" value="1"/>
</dbReference>
<dbReference type="PANTHER" id="PTHR34109">
    <property type="entry name" value="BNAUNNG04460D PROTEIN-RELATED"/>
    <property type="match status" value="1"/>
</dbReference>
<reference evidence="2 3" key="1">
    <citation type="submission" date="2018-06" db="EMBL/GenBank/DDBJ databases">
        <title>The genome of Pseudomonas putida NX-1, a lignin degrader.</title>
        <authorList>
            <person name="Xu Z."/>
        </authorList>
    </citation>
    <scope>NUCLEOTIDE SEQUENCE [LARGE SCALE GENOMIC DNA]</scope>
    <source>
        <strain evidence="2 3">NX-1</strain>
    </source>
</reference>
<dbReference type="SUPFAM" id="SSF54593">
    <property type="entry name" value="Glyoxalase/Bleomycin resistance protein/Dihydroxybiphenyl dioxygenase"/>
    <property type="match status" value="1"/>
</dbReference>
<dbReference type="InterPro" id="IPR037523">
    <property type="entry name" value="VOC_core"/>
</dbReference>
<dbReference type="Pfam" id="PF00903">
    <property type="entry name" value="Glyoxalase"/>
    <property type="match status" value="1"/>
</dbReference>
<organism evidence="2 3">
    <name type="scientific">Pseudomonas putida</name>
    <name type="common">Arthrobacter siderocapsulatus</name>
    <dbReference type="NCBI Taxonomy" id="303"/>
    <lineage>
        <taxon>Bacteria</taxon>
        <taxon>Pseudomonadati</taxon>
        <taxon>Pseudomonadota</taxon>
        <taxon>Gammaproteobacteria</taxon>
        <taxon>Pseudomonadales</taxon>
        <taxon>Pseudomonadaceae</taxon>
        <taxon>Pseudomonas</taxon>
    </lineage>
</organism>
<dbReference type="AlphaFoldDB" id="A0AAD0L7Y8"/>
<dbReference type="PANTHER" id="PTHR34109:SF1">
    <property type="entry name" value="VOC DOMAIN-CONTAINING PROTEIN"/>
    <property type="match status" value="1"/>
</dbReference>
<evidence type="ECO:0000313" key="2">
    <source>
        <dbReference type="EMBL" id="AXA24617.1"/>
    </source>
</evidence>
<dbReference type="PROSITE" id="PS51819">
    <property type="entry name" value="VOC"/>
    <property type="match status" value="1"/>
</dbReference>
<evidence type="ECO:0000313" key="3">
    <source>
        <dbReference type="Proteomes" id="UP000251617"/>
    </source>
</evidence>
<accession>A0AAD0L7Y8</accession>
<dbReference type="Proteomes" id="UP000251617">
    <property type="component" value="Chromosome"/>
</dbReference>
<proteinExistence type="predicted"/>
<sequence>MPAKPIPEGQHSITPYLGIKDAAKAIAFYKQAFGAVEMFRLDGPDGRVGHAELKIGDSSLMLADPCDMDGGLTASQSLPGAAIGLHLYVEDCDKVYAQAVAAGATPLREVQDQFYGDRSGTLKDPFGNLWFVSTHKEDLSPEEIHARAAKLFGGN</sequence>
<dbReference type="Gene3D" id="3.30.720.120">
    <property type="match status" value="1"/>
</dbReference>
<dbReference type="RefSeq" id="WP_063544492.1">
    <property type="nucleotide sequence ID" value="NZ_CP011789.1"/>
</dbReference>
<dbReference type="InterPro" id="IPR029068">
    <property type="entry name" value="Glyas_Bleomycin-R_OHBP_Dase"/>
</dbReference>
<protein>
    <submittedName>
        <fullName evidence="2">VOC family protein</fullName>
    </submittedName>
</protein>